<dbReference type="AlphaFoldDB" id="A0AAJ6P211"/>
<dbReference type="Proteomes" id="UP001231736">
    <property type="component" value="Unassembled WGS sequence"/>
</dbReference>
<sequence length="233" mass="27028">MNADFEAFKEYASWFIKKSDKVEFLDIKIVPLTLKFRKTFPCLASLIDASTILNLKINDQQYRLYSWTNKDNLSCGWLSNIECTENIKLNLIEEHLLLLSEIGGIQELYNPPEGSLCENQNFVFMGSKCTYGIGASIDYYQELCFEENKKPINCSDFICFSEEANGNLTLYDPHTKAVLLFAPDHCFDNVSFIENQPEFTFHTFDNIINFIDYVEAFASQWVDKIEITFQKEK</sequence>
<accession>A0AAJ6P211</accession>
<name>A0AAJ6P211_9PAST</name>
<dbReference type="EMBL" id="JASAYT010000004">
    <property type="protein sequence ID" value="MDP8174229.1"/>
    <property type="molecule type" value="Genomic_DNA"/>
</dbReference>
<evidence type="ECO:0000313" key="1">
    <source>
        <dbReference type="EMBL" id="MDP8174229.1"/>
    </source>
</evidence>
<gene>
    <name evidence="1" type="ORF">QJU97_01980</name>
</gene>
<protein>
    <submittedName>
        <fullName evidence="1">Uncharacterized protein</fullName>
    </submittedName>
</protein>
<organism evidence="1 2">
    <name type="scientific">Phocoenobacter skyensis</name>
    <dbReference type="NCBI Taxonomy" id="97481"/>
    <lineage>
        <taxon>Bacteria</taxon>
        <taxon>Pseudomonadati</taxon>
        <taxon>Pseudomonadota</taxon>
        <taxon>Gammaproteobacteria</taxon>
        <taxon>Pasteurellales</taxon>
        <taxon>Pasteurellaceae</taxon>
        <taxon>Phocoenobacter</taxon>
    </lineage>
</organism>
<reference evidence="1" key="1">
    <citation type="journal article" date="2023" name="Front. Microbiol.">
        <title>Phylogeography and host specificity of Pasteurellaceae pathogenic to sea-farmed fish in the north-east Atlantic.</title>
        <authorList>
            <person name="Gulla S."/>
            <person name="Colquhoun D.J."/>
            <person name="Olsen A.B."/>
            <person name="Spilsberg B."/>
            <person name="Lagesen K."/>
            <person name="Aakesson C.P."/>
            <person name="Strom S."/>
            <person name="Manji F."/>
            <person name="Birkbeck T.H."/>
            <person name="Nilsen H.K."/>
        </authorList>
    </citation>
    <scope>NUCLEOTIDE SEQUENCE</scope>
    <source>
        <strain evidence="1">98B1</strain>
    </source>
</reference>
<comment type="caution">
    <text evidence="1">The sequence shown here is derived from an EMBL/GenBank/DDBJ whole genome shotgun (WGS) entry which is preliminary data.</text>
</comment>
<evidence type="ECO:0000313" key="2">
    <source>
        <dbReference type="Proteomes" id="UP001231736"/>
    </source>
</evidence>
<dbReference type="RefSeq" id="WP_306387310.1">
    <property type="nucleotide sequence ID" value="NZ_JASAYT010000004.1"/>
</dbReference>
<proteinExistence type="predicted"/>